<feature type="domain" description="Peptidase S49" evidence="5">
    <location>
        <begin position="61"/>
        <end position="210"/>
    </location>
</feature>
<dbReference type="PANTHER" id="PTHR42987">
    <property type="entry name" value="PEPTIDASE S49"/>
    <property type="match status" value="1"/>
</dbReference>
<dbReference type="CDD" id="cd07023">
    <property type="entry name" value="S49_Sppa_N_C"/>
    <property type="match status" value="1"/>
</dbReference>
<dbReference type="InterPro" id="IPR029045">
    <property type="entry name" value="ClpP/crotonase-like_dom_sf"/>
</dbReference>
<dbReference type="InterPro" id="IPR004635">
    <property type="entry name" value="Pept_S49_SppA"/>
</dbReference>
<evidence type="ECO:0000259" key="5">
    <source>
        <dbReference type="Pfam" id="PF01343"/>
    </source>
</evidence>
<dbReference type="GO" id="GO:0006508">
    <property type="term" value="P:proteolysis"/>
    <property type="evidence" value="ECO:0007669"/>
    <property type="project" value="UniProtKB-KW"/>
</dbReference>
<dbReference type="Pfam" id="PF01343">
    <property type="entry name" value="Peptidase_S49"/>
    <property type="match status" value="1"/>
</dbReference>
<dbReference type="KEGG" id="pto:PTO0211"/>
<evidence type="ECO:0000256" key="1">
    <source>
        <dbReference type="ARBA" id="ARBA00008683"/>
    </source>
</evidence>
<dbReference type="HOGENOM" id="CLU_046540_0_0_2"/>
<dbReference type="InterPro" id="IPR002142">
    <property type="entry name" value="Peptidase_S49"/>
</dbReference>
<keyword evidence="3 6" id="KW-0378">Hydrolase</keyword>
<dbReference type="NCBIfam" id="TIGR00706">
    <property type="entry name" value="SppA_dom"/>
    <property type="match status" value="1"/>
</dbReference>
<proteinExistence type="inferred from homology"/>
<dbReference type="Gene3D" id="3.90.226.10">
    <property type="entry name" value="2-enoyl-CoA Hydratase, Chain A, domain 1"/>
    <property type="match status" value="1"/>
</dbReference>
<accession>Q6L2K6</accession>
<dbReference type="eggNOG" id="arCOG01311">
    <property type="taxonomic scope" value="Archaea"/>
</dbReference>
<evidence type="ECO:0000256" key="3">
    <source>
        <dbReference type="ARBA" id="ARBA00022801"/>
    </source>
</evidence>
<dbReference type="GeneID" id="2843966"/>
<keyword evidence="4" id="KW-0720">Serine protease</keyword>
<dbReference type="Proteomes" id="UP000000438">
    <property type="component" value="Chromosome"/>
</dbReference>
<dbReference type="AlphaFoldDB" id="Q6L2K6"/>
<dbReference type="OrthoDB" id="31107at2157"/>
<evidence type="ECO:0000313" key="6">
    <source>
        <dbReference type="EMBL" id="AAT42796.1"/>
    </source>
</evidence>
<gene>
    <name evidence="6" type="ordered locus">PTO0211</name>
</gene>
<evidence type="ECO:0000256" key="4">
    <source>
        <dbReference type="ARBA" id="ARBA00022825"/>
    </source>
</evidence>
<name>Q6L2K6_PICTO</name>
<organism evidence="6 7">
    <name type="scientific">Picrophilus torridus (strain ATCC 700027 / DSM 9790 / JCM 10055 / NBRC 100828 / KAW 2/3)</name>
    <dbReference type="NCBI Taxonomy" id="1122961"/>
    <lineage>
        <taxon>Archaea</taxon>
        <taxon>Methanobacteriati</taxon>
        <taxon>Thermoplasmatota</taxon>
        <taxon>Thermoplasmata</taxon>
        <taxon>Thermoplasmatales</taxon>
        <taxon>Picrophilaceae</taxon>
        <taxon>Picrophilus</taxon>
    </lineage>
</organism>
<dbReference type="MEROPS" id="S49.007"/>
<keyword evidence="2" id="KW-0645">Protease</keyword>
<dbReference type="GO" id="GO:0008236">
    <property type="term" value="F:serine-type peptidase activity"/>
    <property type="evidence" value="ECO:0007669"/>
    <property type="project" value="UniProtKB-KW"/>
</dbReference>
<protein>
    <submittedName>
        <fullName evidence="6">Signal peptide peptidase SppA</fullName>
        <ecNumber evidence="6">3.4.21.-</ecNumber>
    </submittedName>
</protein>
<sequence length="247" mass="27403">MYIATLNFSGVINGGSISRYLPVFDYIKSKKKIAGLILIINSGGGDANATEILYNKLLDVSKSKPVYALIEGIGASGAYWLACAARKIYAMSTSIVGSIGVISISPDVSDFLENLGIKMRINKIGKYKDINSPFRHMNEDENEIFKELLNDVFLRFREEVKKRRNLTDDEINDTATGLVFSARQGLERKLIDGIGTFDTVLNAIKNDNNIKTAKIKNLTPRKPFVQRITGMAFDASLIRFLIVNAII</sequence>
<dbReference type="SUPFAM" id="SSF52096">
    <property type="entry name" value="ClpP/crotonase"/>
    <property type="match status" value="1"/>
</dbReference>
<dbReference type="EC" id="3.4.21.-" evidence="6"/>
<evidence type="ECO:0000256" key="2">
    <source>
        <dbReference type="ARBA" id="ARBA00022670"/>
    </source>
</evidence>
<comment type="similarity">
    <text evidence="1">Belongs to the peptidase S49 family.</text>
</comment>
<dbReference type="RefSeq" id="WP_011177012.1">
    <property type="nucleotide sequence ID" value="NC_005877.1"/>
</dbReference>
<dbReference type="InterPro" id="IPR047272">
    <property type="entry name" value="S49_SppA_C"/>
</dbReference>
<dbReference type="STRING" id="263820.PTO0211"/>
<dbReference type="Gene3D" id="6.20.330.10">
    <property type="match status" value="1"/>
</dbReference>
<dbReference type="PaxDb" id="263820-PTO0211"/>
<dbReference type="EMBL" id="AE017261">
    <property type="protein sequence ID" value="AAT42796.1"/>
    <property type="molecule type" value="Genomic_DNA"/>
</dbReference>
<reference evidence="6 7" key="1">
    <citation type="journal article" date="2004" name="Proc. Natl. Acad. Sci. U.S.A.">
        <title>Genome sequence of Picrophilus torridus and its implications for life around pH 0.</title>
        <authorList>
            <person name="Futterer O."/>
            <person name="Angelov A."/>
            <person name="Liesegang H."/>
            <person name="Gottschalk G."/>
            <person name="Schleper C."/>
            <person name="Schepers B."/>
            <person name="Dock C."/>
            <person name="Antranikian G."/>
            <person name="Liebl W."/>
        </authorList>
    </citation>
    <scope>NUCLEOTIDE SEQUENCE [LARGE SCALE GENOMIC DNA]</scope>
    <source>
        <strain evidence="7">ATCC 700027 / DSM 9790 / JCM 10055 / NBRC 100828</strain>
    </source>
</reference>
<dbReference type="PANTHER" id="PTHR42987:SF4">
    <property type="entry name" value="PROTEASE SOHB-RELATED"/>
    <property type="match status" value="1"/>
</dbReference>
<evidence type="ECO:0000313" key="7">
    <source>
        <dbReference type="Proteomes" id="UP000000438"/>
    </source>
</evidence>
<dbReference type="InParanoid" id="Q6L2K6"/>